<dbReference type="PANTHER" id="PTHR43283:SF11">
    <property type="entry name" value="BETA-LACTAMASE-RELATED DOMAIN-CONTAINING PROTEIN"/>
    <property type="match status" value="1"/>
</dbReference>
<evidence type="ECO:0000313" key="4">
    <source>
        <dbReference type="Proteomes" id="UP000032679"/>
    </source>
</evidence>
<gene>
    <name evidence="3" type="ORF">Tasa_011_028</name>
</gene>
<proteinExistence type="predicted"/>
<dbReference type="RefSeq" id="WP_373277131.1">
    <property type="nucleotide sequence ID" value="NZ_BALE01000011.1"/>
</dbReference>
<dbReference type="InterPro" id="IPR001466">
    <property type="entry name" value="Beta-lactam-related"/>
</dbReference>
<dbReference type="PANTHER" id="PTHR43283">
    <property type="entry name" value="BETA-LACTAMASE-RELATED"/>
    <property type="match status" value="1"/>
</dbReference>
<dbReference type="GO" id="GO:0016787">
    <property type="term" value="F:hydrolase activity"/>
    <property type="evidence" value="ECO:0007669"/>
    <property type="project" value="UniProtKB-KW"/>
</dbReference>
<sequence length="401" mass="43199">MTVRNDKPSPVPGARMRGGHLLHRRGLMAGAAALGLAGCAANAGSDRFARIDARVHRAIADGQTPGAVVAIGHGGALVYGRTFGNRALVPSPEPLTWQTRFDMASLTKVLATAPSVMQFWERGVFQLDDPVVRYWPEFAANGKGAITIRMLLTHYSGLKPDLPLDTPWAGRETAVRLILESTPDRSPGTQFVYSDINFLTLGILVERWSGQTLADYVQGNVLGPLGMTQSGFQPSGSLRPMIAPTQFDEHGAMMRGVVHDPTSRRMDGIAGHAGLFSDINDTCLYAQALLDRRAGRPSTYPLQMRTVQMMTTPQQPDPHAADKRGLGWDIDTPFSSPRGDVFPKSSFGHTGFTGTSLWMDPASDTFVAILTNRVHPRGGHSVVALRHDVATLAGQALGLTS</sequence>
<name>A0A0D6MJI4_9PROT</name>
<dbReference type="Pfam" id="PF00144">
    <property type="entry name" value="Beta-lactamase"/>
    <property type="match status" value="1"/>
</dbReference>
<comment type="caution">
    <text evidence="3">The sequence shown here is derived from an EMBL/GenBank/DDBJ whole genome shotgun (WGS) entry which is preliminary data.</text>
</comment>
<dbReference type="Proteomes" id="UP000032679">
    <property type="component" value="Unassembled WGS sequence"/>
</dbReference>
<keyword evidence="1" id="KW-0378">Hydrolase</keyword>
<protein>
    <submittedName>
        <fullName evidence="3">Beta-lactamase</fullName>
    </submittedName>
</protein>
<reference evidence="3 4" key="1">
    <citation type="submission" date="2012-10" db="EMBL/GenBank/DDBJ databases">
        <title>Genome sequencing of Tanticharoenia sakaeratensis NBRC 103193.</title>
        <authorList>
            <person name="Azuma Y."/>
            <person name="Hadano H."/>
            <person name="Hirakawa H."/>
            <person name="Matsushita K."/>
        </authorList>
    </citation>
    <scope>NUCLEOTIDE SEQUENCE [LARGE SCALE GENOMIC DNA]</scope>
    <source>
        <strain evidence="3 4">NBRC 103193</strain>
    </source>
</reference>
<keyword evidence="4" id="KW-1185">Reference proteome</keyword>
<dbReference type="PROSITE" id="PS51318">
    <property type="entry name" value="TAT"/>
    <property type="match status" value="1"/>
</dbReference>
<dbReference type="InterPro" id="IPR006311">
    <property type="entry name" value="TAT_signal"/>
</dbReference>
<dbReference type="InterPro" id="IPR050789">
    <property type="entry name" value="Diverse_Enzym_Activities"/>
</dbReference>
<dbReference type="EMBL" id="BALE01000011">
    <property type="protein sequence ID" value="GAN53809.1"/>
    <property type="molecule type" value="Genomic_DNA"/>
</dbReference>
<organism evidence="3 4">
    <name type="scientific">Tanticharoenia sakaeratensis NBRC 103193</name>
    <dbReference type="NCBI Taxonomy" id="1231623"/>
    <lineage>
        <taxon>Bacteria</taxon>
        <taxon>Pseudomonadati</taxon>
        <taxon>Pseudomonadota</taxon>
        <taxon>Alphaproteobacteria</taxon>
        <taxon>Acetobacterales</taxon>
        <taxon>Acetobacteraceae</taxon>
        <taxon>Tanticharoenia</taxon>
    </lineage>
</organism>
<dbReference type="Gene3D" id="3.40.710.10">
    <property type="entry name" value="DD-peptidase/beta-lactamase superfamily"/>
    <property type="match status" value="1"/>
</dbReference>
<dbReference type="SUPFAM" id="SSF56601">
    <property type="entry name" value="beta-lactamase/transpeptidase-like"/>
    <property type="match status" value="1"/>
</dbReference>
<dbReference type="AlphaFoldDB" id="A0A0D6MJI4"/>
<evidence type="ECO:0000313" key="3">
    <source>
        <dbReference type="EMBL" id="GAN53809.1"/>
    </source>
</evidence>
<dbReference type="InterPro" id="IPR012338">
    <property type="entry name" value="Beta-lactam/transpept-like"/>
</dbReference>
<dbReference type="STRING" id="1231623.Tasa_011_028"/>
<evidence type="ECO:0000259" key="2">
    <source>
        <dbReference type="Pfam" id="PF00144"/>
    </source>
</evidence>
<accession>A0A0D6MJI4</accession>
<evidence type="ECO:0000256" key="1">
    <source>
        <dbReference type="ARBA" id="ARBA00022801"/>
    </source>
</evidence>
<feature type="domain" description="Beta-lactamase-related" evidence="2">
    <location>
        <begin position="52"/>
        <end position="379"/>
    </location>
</feature>